<protein>
    <submittedName>
        <fullName evidence="3">Uncharacterized protein</fullName>
    </submittedName>
</protein>
<dbReference type="EMBL" id="JAAECE010000005">
    <property type="protein sequence ID" value="KAF1800851.1"/>
    <property type="molecule type" value="Genomic_DNA"/>
</dbReference>
<evidence type="ECO:0000256" key="2">
    <source>
        <dbReference type="SAM" id="Phobius"/>
    </source>
</evidence>
<evidence type="ECO:0000313" key="4">
    <source>
        <dbReference type="Proteomes" id="UP000469890"/>
    </source>
</evidence>
<gene>
    <name evidence="3" type="ORF">FB192DRAFT_1382632</name>
</gene>
<keyword evidence="2" id="KW-0812">Transmembrane</keyword>
<feature type="region of interest" description="Disordered" evidence="1">
    <location>
        <begin position="129"/>
        <end position="154"/>
    </location>
</feature>
<proteinExistence type="predicted"/>
<evidence type="ECO:0000313" key="3">
    <source>
        <dbReference type="EMBL" id="KAF1800851.1"/>
    </source>
</evidence>
<feature type="compositionally biased region" description="Polar residues" evidence="1">
    <location>
        <begin position="131"/>
        <end position="141"/>
    </location>
</feature>
<dbReference type="Proteomes" id="UP000469890">
    <property type="component" value="Unassembled WGS sequence"/>
</dbReference>
<sequence>MSSTRDEESDRKSYVMSAQAAIFAYYSIWGFIAINLVLTSVFYSTFKNTFKRYALILFNLLTIIAMITNAVIPALINQGRFGFEDSKIIGFIGIFLLDLPNALAIVIWFFVHGGKPDRQQSVLLHGEADTDTTSSNANILPSDNHPARATLTNT</sequence>
<reference evidence="3 4" key="1">
    <citation type="submission" date="2019-09" db="EMBL/GenBank/DDBJ databases">
        <authorList>
            <consortium name="DOE Joint Genome Institute"/>
            <person name="Mondo S.J."/>
            <person name="Navarro-Mendoza M.I."/>
            <person name="Perez-Arques C."/>
            <person name="Panchal S."/>
            <person name="Nicolas F.E."/>
            <person name="Ganguly P."/>
            <person name="Pangilinan J."/>
            <person name="Grigoriev I."/>
            <person name="Heitman J."/>
            <person name="Sanya K."/>
            <person name="Garre V."/>
        </authorList>
    </citation>
    <scope>NUCLEOTIDE SEQUENCE [LARGE SCALE GENOMIC DNA]</scope>
    <source>
        <strain evidence="3 4">MU402</strain>
    </source>
</reference>
<name>A0A8H4EZX3_MUCCL</name>
<keyword evidence="2" id="KW-0472">Membrane</keyword>
<feature type="transmembrane region" description="Helical" evidence="2">
    <location>
        <begin position="55"/>
        <end position="76"/>
    </location>
</feature>
<feature type="transmembrane region" description="Helical" evidence="2">
    <location>
        <begin position="88"/>
        <end position="111"/>
    </location>
</feature>
<evidence type="ECO:0000256" key="1">
    <source>
        <dbReference type="SAM" id="MobiDB-lite"/>
    </source>
</evidence>
<keyword evidence="2" id="KW-1133">Transmembrane helix</keyword>
<dbReference type="AlphaFoldDB" id="A0A8H4EZX3"/>
<comment type="caution">
    <text evidence="3">The sequence shown here is derived from an EMBL/GenBank/DDBJ whole genome shotgun (WGS) entry which is preliminary data.</text>
</comment>
<accession>A0A8H4EZX3</accession>
<feature type="transmembrane region" description="Helical" evidence="2">
    <location>
        <begin position="20"/>
        <end position="43"/>
    </location>
</feature>
<organism evidence="3 4">
    <name type="scientific">Mucor circinelloides f. lusitanicus</name>
    <name type="common">Mucor racemosus var. lusitanicus</name>
    <dbReference type="NCBI Taxonomy" id="29924"/>
    <lineage>
        <taxon>Eukaryota</taxon>
        <taxon>Fungi</taxon>
        <taxon>Fungi incertae sedis</taxon>
        <taxon>Mucoromycota</taxon>
        <taxon>Mucoromycotina</taxon>
        <taxon>Mucoromycetes</taxon>
        <taxon>Mucorales</taxon>
        <taxon>Mucorineae</taxon>
        <taxon>Mucoraceae</taxon>
        <taxon>Mucor</taxon>
    </lineage>
</organism>